<dbReference type="Gene3D" id="3.40.50.300">
    <property type="entry name" value="P-loop containing nucleotide triphosphate hydrolases"/>
    <property type="match status" value="1"/>
</dbReference>
<dbReference type="AlphaFoldDB" id="K6YVQ5"/>
<dbReference type="PANTHER" id="PTHR37807:SF3">
    <property type="entry name" value="OS07G0160300 PROTEIN"/>
    <property type="match status" value="1"/>
</dbReference>
<name>K6YVQ5_9ALTE</name>
<dbReference type="Pfam" id="PF13671">
    <property type="entry name" value="AAA_33"/>
    <property type="match status" value="1"/>
</dbReference>
<dbReference type="GO" id="GO:0016301">
    <property type="term" value="F:kinase activity"/>
    <property type="evidence" value="ECO:0007669"/>
    <property type="project" value="UniProtKB-KW"/>
</dbReference>
<comment type="caution">
    <text evidence="1">The sequence shown here is derived from an EMBL/GenBank/DDBJ whole genome shotgun (WGS) entry which is preliminary data.</text>
</comment>
<reference evidence="1 2" key="1">
    <citation type="journal article" date="2017" name="Antonie Van Leeuwenhoek">
        <title>Rhizobium rhizosphaerae sp. nov., a novel species isolated from rice rhizosphere.</title>
        <authorList>
            <person name="Zhao J.J."/>
            <person name="Zhang J."/>
            <person name="Zhang R.J."/>
            <person name="Zhang C.W."/>
            <person name="Yin H.Q."/>
            <person name="Zhang X.X."/>
        </authorList>
    </citation>
    <scope>NUCLEOTIDE SEQUENCE [LARGE SCALE GENOMIC DNA]</scope>
    <source>
        <strain evidence="1 2">BSs20135</strain>
    </source>
</reference>
<accession>K6YVQ5</accession>
<dbReference type="Proteomes" id="UP000006327">
    <property type="component" value="Unassembled WGS sequence"/>
</dbReference>
<organism evidence="1 2">
    <name type="scientific">Paraglaciecola arctica BSs20135</name>
    <dbReference type="NCBI Taxonomy" id="493475"/>
    <lineage>
        <taxon>Bacteria</taxon>
        <taxon>Pseudomonadati</taxon>
        <taxon>Pseudomonadota</taxon>
        <taxon>Gammaproteobacteria</taxon>
        <taxon>Alteromonadales</taxon>
        <taxon>Alteromonadaceae</taxon>
        <taxon>Paraglaciecola</taxon>
    </lineage>
</organism>
<dbReference type="STRING" id="493475.GARC_3829"/>
<dbReference type="PANTHER" id="PTHR37807">
    <property type="entry name" value="OS07G0160300 PROTEIN"/>
    <property type="match status" value="1"/>
</dbReference>
<dbReference type="EMBL" id="BAEO01000055">
    <property type="protein sequence ID" value="GAC20783.1"/>
    <property type="molecule type" value="Genomic_DNA"/>
</dbReference>
<evidence type="ECO:0000313" key="2">
    <source>
        <dbReference type="Proteomes" id="UP000006327"/>
    </source>
</evidence>
<gene>
    <name evidence="1" type="ORF">GARC_3829</name>
</gene>
<keyword evidence="2" id="KW-1185">Reference proteome</keyword>
<evidence type="ECO:0000313" key="1">
    <source>
        <dbReference type="EMBL" id="GAC20783.1"/>
    </source>
</evidence>
<dbReference type="eggNOG" id="COG0645">
    <property type="taxonomic scope" value="Bacteria"/>
</dbReference>
<sequence>MDNSPVLYIFSGLPGVGKSTLATTLAKHIGATYLRVDTIEQGLRDFYLTDIYDEGYQLAFRLAKDNLKIGLSVIGDSCNSITESRTAWQQIATDLGIQFVNIEVICSDESEHQVRVETRKTSIPNLTLPTWKQVQEREYQVWENEVLKVDTANQTIQQSVSDLFQLLKQTY</sequence>
<proteinExistence type="predicted"/>
<keyword evidence="1" id="KW-0808">Transferase</keyword>
<protein>
    <submittedName>
        <fullName evidence="1">Kinase</fullName>
    </submittedName>
</protein>
<keyword evidence="1" id="KW-0418">Kinase</keyword>
<dbReference type="SUPFAM" id="SSF52540">
    <property type="entry name" value="P-loop containing nucleoside triphosphate hydrolases"/>
    <property type="match status" value="1"/>
</dbReference>
<dbReference type="InterPro" id="IPR027417">
    <property type="entry name" value="P-loop_NTPase"/>
</dbReference>
<dbReference type="RefSeq" id="WP_007623053.1">
    <property type="nucleotide sequence ID" value="NZ_BAEO01000055.1"/>
</dbReference>